<evidence type="ECO:0000313" key="3">
    <source>
        <dbReference type="Proteomes" id="UP000299102"/>
    </source>
</evidence>
<feature type="signal peptide" evidence="1">
    <location>
        <begin position="1"/>
        <end position="32"/>
    </location>
</feature>
<organism evidence="2 3">
    <name type="scientific">Eumeta variegata</name>
    <name type="common">Bagworm moth</name>
    <name type="synonym">Eumeta japonica</name>
    <dbReference type="NCBI Taxonomy" id="151549"/>
    <lineage>
        <taxon>Eukaryota</taxon>
        <taxon>Metazoa</taxon>
        <taxon>Ecdysozoa</taxon>
        <taxon>Arthropoda</taxon>
        <taxon>Hexapoda</taxon>
        <taxon>Insecta</taxon>
        <taxon>Pterygota</taxon>
        <taxon>Neoptera</taxon>
        <taxon>Endopterygota</taxon>
        <taxon>Lepidoptera</taxon>
        <taxon>Glossata</taxon>
        <taxon>Ditrysia</taxon>
        <taxon>Tineoidea</taxon>
        <taxon>Psychidae</taxon>
        <taxon>Oiketicinae</taxon>
        <taxon>Eumeta</taxon>
    </lineage>
</organism>
<name>A0A4C1UP60_EUMVA</name>
<protein>
    <submittedName>
        <fullName evidence="2">Uncharacterized protein</fullName>
    </submittedName>
</protein>
<sequence length="159" mass="17770">MDTGQNPTRSRPVWQSILWSTWLLHVNGLARQMQYHTHTDYGREITVFVVAFHPVSKRSGGPFHCPQPLSISPLLLSSDVLLRIYISTQEVGNTLVTSPKFLGDSARAESLRDFLCRDIHLVASIRQSHANGIPCRSTAIDEDLKAPINWGYGQPSTSM</sequence>
<evidence type="ECO:0000313" key="2">
    <source>
        <dbReference type="EMBL" id="GBP28119.1"/>
    </source>
</evidence>
<dbReference type="EMBL" id="BGZK01000203">
    <property type="protein sequence ID" value="GBP28119.1"/>
    <property type="molecule type" value="Genomic_DNA"/>
</dbReference>
<comment type="caution">
    <text evidence="2">The sequence shown here is derived from an EMBL/GenBank/DDBJ whole genome shotgun (WGS) entry which is preliminary data.</text>
</comment>
<accession>A0A4C1UP60</accession>
<gene>
    <name evidence="2" type="ORF">EVAR_76213_1</name>
</gene>
<feature type="chain" id="PRO_5020029144" evidence="1">
    <location>
        <begin position="33"/>
        <end position="159"/>
    </location>
</feature>
<keyword evidence="1" id="KW-0732">Signal</keyword>
<reference evidence="2 3" key="1">
    <citation type="journal article" date="2019" name="Commun. Biol.">
        <title>The bagworm genome reveals a unique fibroin gene that provides high tensile strength.</title>
        <authorList>
            <person name="Kono N."/>
            <person name="Nakamura H."/>
            <person name="Ohtoshi R."/>
            <person name="Tomita M."/>
            <person name="Numata K."/>
            <person name="Arakawa K."/>
        </authorList>
    </citation>
    <scope>NUCLEOTIDE SEQUENCE [LARGE SCALE GENOMIC DNA]</scope>
</reference>
<dbReference type="Proteomes" id="UP000299102">
    <property type="component" value="Unassembled WGS sequence"/>
</dbReference>
<keyword evidence="3" id="KW-1185">Reference proteome</keyword>
<evidence type="ECO:0000256" key="1">
    <source>
        <dbReference type="SAM" id="SignalP"/>
    </source>
</evidence>
<proteinExistence type="predicted"/>
<dbReference type="AlphaFoldDB" id="A0A4C1UP60"/>